<dbReference type="CDD" id="cd06261">
    <property type="entry name" value="TM_PBP2"/>
    <property type="match status" value="1"/>
</dbReference>
<organism evidence="9 10">
    <name type="scientific">Paenibacillus montanisoli</name>
    <dbReference type="NCBI Taxonomy" id="2081970"/>
    <lineage>
        <taxon>Bacteria</taxon>
        <taxon>Bacillati</taxon>
        <taxon>Bacillota</taxon>
        <taxon>Bacilli</taxon>
        <taxon>Bacillales</taxon>
        <taxon>Paenibacillaceae</taxon>
        <taxon>Paenibacillus</taxon>
    </lineage>
</organism>
<evidence type="ECO:0000313" key="10">
    <source>
        <dbReference type="Proteomes" id="UP000249260"/>
    </source>
</evidence>
<dbReference type="GO" id="GO:0055085">
    <property type="term" value="P:transmembrane transport"/>
    <property type="evidence" value="ECO:0007669"/>
    <property type="project" value="InterPro"/>
</dbReference>
<reference evidence="9 10" key="1">
    <citation type="submission" date="2018-06" db="EMBL/GenBank/DDBJ databases">
        <title>Paenibacillus montanisoli sp. nov., isolated from mountain area soil.</title>
        <authorList>
            <person name="Wu M."/>
        </authorList>
    </citation>
    <scope>NUCLEOTIDE SEQUENCE [LARGE SCALE GENOMIC DNA]</scope>
    <source>
        <strain evidence="9 10">RA17</strain>
    </source>
</reference>
<evidence type="ECO:0000256" key="5">
    <source>
        <dbReference type="ARBA" id="ARBA00022989"/>
    </source>
</evidence>
<dbReference type="PROSITE" id="PS50928">
    <property type="entry name" value="ABC_TM1"/>
    <property type="match status" value="1"/>
</dbReference>
<keyword evidence="4 7" id="KW-0812">Transmembrane</keyword>
<evidence type="ECO:0000259" key="8">
    <source>
        <dbReference type="PROSITE" id="PS50928"/>
    </source>
</evidence>
<dbReference type="Proteomes" id="UP000249260">
    <property type="component" value="Unassembled WGS sequence"/>
</dbReference>
<proteinExistence type="inferred from homology"/>
<gene>
    <name evidence="9" type="ORF">DL346_26155</name>
</gene>
<keyword evidence="2 7" id="KW-0813">Transport</keyword>
<feature type="transmembrane region" description="Helical" evidence="7">
    <location>
        <begin position="108"/>
        <end position="130"/>
    </location>
</feature>
<evidence type="ECO:0000313" key="9">
    <source>
        <dbReference type="EMBL" id="RAP73745.1"/>
    </source>
</evidence>
<keyword evidence="3" id="KW-1003">Cell membrane</keyword>
<feature type="transmembrane region" description="Helical" evidence="7">
    <location>
        <begin position="181"/>
        <end position="203"/>
    </location>
</feature>
<dbReference type="AlphaFoldDB" id="A0A328TYM9"/>
<feature type="transmembrane region" description="Helical" evidence="7">
    <location>
        <begin position="257"/>
        <end position="276"/>
    </location>
</feature>
<dbReference type="PANTHER" id="PTHR43744:SF9">
    <property type="entry name" value="POLYGALACTURONAN_RHAMNOGALACTURONAN TRANSPORT SYSTEM PERMEASE PROTEIN YTCP"/>
    <property type="match status" value="1"/>
</dbReference>
<comment type="similarity">
    <text evidence="7">Belongs to the binding-protein-dependent transport system permease family.</text>
</comment>
<dbReference type="Gene3D" id="1.10.3720.10">
    <property type="entry name" value="MetI-like"/>
    <property type="match status" value="1"/>
</dbReference>
<comment type="caution">
    <text evidence="9">The sequence shown here is derived from an EMBL/GenBank/DDBJ whole genome shotgun (WGS) entry which is preliminary data.</text>
</comment>
<dbReference type="OrthoDB" id="2563390at2"/>
<dbReference type="InterPro" id="IPR000515">
    <property type="entry name" value="MetI-like"/>
</dbReference>
<comment type="subcellular location">
    <subcellularLocation>
        <location evidence="1 7">Cell membrane</location>
        <topology evidence="1 7">Multi-pass membrane protein</topology>
    </subcellularLocation>
</comment>
<accession>A0A328TYM9</accession>
<name>A0A328TYM9_9BACL</name>
<evidence type="ECO:0000256" key="4">
    <source>
        <dbReference type="ARBA" id="ARBA00022692"/>
    </source>
</evidence>
<feature type="domain" description="ABC transmembrane type-1" evidence="8">
    <location>
        <begin position="73"/>
        <end position="276"/>
    </location>
</feature>
<sequence>MKATRGERWFYAVNYLLLTLAGLSCLLPIVNVAAMSISGDEAVISGAVSLWPVDPTFSSYTMLFKGSSILKSFMNSVTLTVVGVALSLLFTVLAAYPLSKRGFYARKPLTLAIVFTMLFSGGLIPTYLVINSLGLINSYGAIWLPALVSVYNMLIMKTYFENMPEEMEEAARIDGCGEISFILKILLPLSLPMLATIALFYGVGFWNAFMSVLIYINDTDKYNLTVNVQNMIRSQSLIATLTTLRQEDLDMIAPEGIKSAGIMVMIIPLIIVYPFLQKYFVKGAMIGAIKG</sequence>
<keyword evidence="6 7" id="KW-0472">Membrane</keyword>
<evidence type="ECO:0000256" key="1">
    <source>
        <dbReference type="ARBA" id="ARBA00004651"/>
    </source>
</evidence>
<dbReference type="InterPro" id="IPR035906">
    <property type="entry name" value="MetI-like_sf"/>
</dbReference>
<dbReference type="SUPFAM" id="SSF161098">
    <property type="entry name" value="MetI-like"/>
    <property type="match status" value="1"/>
</dbReference>
<keyword evidence="5 7" id="KW-1133">Transmembrane helix</keyword>
<dbReference type="PROSITE" id="PS51257">
    <property type="entry name" value="PROKAR_LIPOPROTEIN"/>
    <property type="match status" value="1"/>
</dbReference>
<evidence type="ECO:0000256" key="2">
    <source>
        <dbReference type="ARBA" id="ARBA00022448"/>
    </source>
</evidence>
<evidence type="ECO:0000256" key="7">
    <source>
        <dbReference type="RuleBase" id="RU363032"/>
    </source>
</evidence>
<evidence type="ECO:0000256" key="3">
    <source>
        <dbReference type="ARBA" id="ARBA00022475"/>
    </source>
</evidence>
<dbReference type="RefSeq" id="WP_112885329.1">
    <property type="nucleotide sequence ID" value="NZ_QLUW01000006.1"/>
</dbReference>
<protein>
    <submittedName>
        <fullName evidence="9">ABC transporter permease</fullName>
    </submittedName>
</protein>
<dbReference type="EMBL" id="QLUW01000006">
    <property type="protein sequence ID" value="RAP73745.1"/>
    <property type="molecule type" value="Genomic_DNA"/>
</dbReference>
<feature type="transmembrane region" description="Helical" evidence="7">
    <location>
        <begin position="69"/>
        <end position="96"/>
    </location>
</feature>
<dbReference type="Pfam" id="PF00528">
    <property type="entry name" value="BPD_transp_1"/>
    <property type="match status" value="1"/>
</dbReference>
<feature type="transmembrane region" description="Helical" evidence="7">
    <location>
        <begin position="142"/>
        <end position="160"/>
    </location>
</feature>
<dbReference type="GO" id="GO:0005886">
    <property type="term" value="C:plasma membrane"/>
    <property type="evidence" value="ECO:0007669"/>
    <property type="project" value="UniProtKB-SubCell"/>
</dbReference>
<evidence type="ECO:0000256" key="6">
    <source>
        <dbReference type="ARBA" id="ARBA00023136"/>
    </source>
</evidence>
<dbReference type="PANTHER" id="PTHR43744">
    <property type="entry name" value="ABC TRANSPORTER PERMEASE PROTEIN MG189-RELATED-RELATED"/>
    <property type="match status" value="1"/>
</dbReference>
<keyword evidence="10" id="KW-1185">Reference proteome</keyword>